<dbReference type="ESTHER" id="closi-g7ym23">
    <property type="family name" value="Neuroligin"/>
</dbReference>
<dbReference type="InterPro" id="IPR029058">
    <property type="entry name" value="AB_hydrolase_fold"/>
</dbReference>
<dbReference type="InterPro" id="IPR051093">
    <property type="entry name" value="Neuroligin/BSAL"/>
</dbReference>
<dbReference type="Proteomes" id="UP000008909">
    <property type="component" value="Unassembled WGS sequence"/>
</dbReference>
<evidence type="ECO:0000256" key="1">
    <source>
        <dbReference type="ARBA" id="ARBA00005964"/>
    </source>
</evidence>
<protein>
    <submittedName>
        <fullName evidence="7">Neuroligin-4 X-linked protein</fullName>
    </submittedName>
</protein>
<dbReference type="EMBL" id="DF143681">
    <property type="protein sequence ID" value="GAA54004.1"/>
    <property type="molecule type" value="Genomic_DNA"/>
</dbReference>
<keyword evidence="4" id="KW-1133">Transmembrane helix</keyword>
<feature type="domain" description="Carboxylesterase type B" evidence="6">
    <location>
        <begin position="116"/>
        <end position="348"/>
    </location>
</feature>
<accession>G7YM23</accession>
<sequence>MVKMEICLAMGRFCVILLLFAQTTLSSDFHLGQKHVVQLADGKKLTGLAIHLPVASIPPVHAYLGIRYASLGGKQTMYFSARPSHRTSEDGKKVDFVPSPHRFSHSVASFFYESPTGTHSKTVLPPVCPQPPIDLKMVEAEYLGPQRDRLKRIAPFLYHQTEDCLTLNIYVPNPAQSQSDYKRHPVVLFVHGESYEYGSGNAYDLSVLAGFTGAVCITFNYRLGLLGFLSLKDGQSNGNFALFDLQAALLWIRTNIARFGGDPEQITLMGYGHGAALIHLFSLSKLSQGFGAQGIRRIILLNGSGLASWATSGLEELVMRELAKQLNITEAVELENSSQVKRTDNQPAPILSDSSKPTQSKTPSEVFQANTASANQTKAPNNTTKPKRPSLSQLLVKRLKELSFDNLVRLQKNLTSLPCTERLGPVVSKHLFTGLLSSDQHAKPSEKTESNKNGKPWTSLFSKVDLMIGFVKQAADRFYSRAETHGIQSWSLLRCLHFVYPQNQQVISDVLQYMYKNFPMQNVGNTDASLEHPDHQLAQMLTILSDGFYRAPAFQTASLHRKLSDTVSPESKVTGSRKTFLASFTHPSTRADQSGTSELWSKKVWHGPGFGEDLAYILGAPLVSPNRVDPFDGTYSRYDATISQNMLNYISNFINTGNPNKSLRKDNSENSSNYWPEYDDHTKVYLNIGSRNSRSDVKSADFPCTIEHGSQDKKLSIWAELLPRLAGLPTKTKPHNPIQKHERHSEAIEEHQNTTLVAPSQSRNSDSPQIEFERWLPVPGSIQSYLYFFHLRDRQRACSGACASTNVTYLTSARAFLPDRVAEEDEGEQASGGQSFQPIFDDYVIPKFEGKQLFQLPQTETISPKQHITGQSEALSAQQKRIEFNPTTRTALLWTIATGLTLFLLNALVFIGIYYQAHRLRSDHAIFEDVPAITTQNKTPSGQLKRVSETRSSKVSDVTASNSACVPQRKIGKPKPNYVLQGGRSTIDGFKTTEKRKVLQSEHEPVNCEDQGASSTPLIPLPSQPPRPSDGGPTATISPVPQPQGFQHIADNAEFRWQSSKPTVDLNTLRRMQLPFPANRSRTLVNSNEGAAPQVYFGPYCAY</sequence>
<keyword evidence="4" id="KW-0472">Membrane</keyword>
<feature type="transmembrane region" description="Helical" evidence="4">
    <location>
        <begin position="891"/>
        <end position="915"/>
    </location>
</feature>
<feature type="domain" description="Carboxylesterase type B" evidence="6">
    <location>
        <begin position="371"/>
        <end position="694"/>
    </location>
</feature>
<comment type="similarity">
    <text evidence="1">Belongs to the type-B carboxylesterase/lipase family.</text>
</comment>
<feature type="region of interest" description="Disordered" evidence="3">
    <location>
        <begin position="937"/>
        <end position="1045"/>
    </location>
</feature>
<evidence type="ECO:0000313" key="8">
    <source>
        <dbReference type="Proteomes" id="UP000008909"/>
    </source>
</evidence>
<evidence type="ECO:0000256" key="3">
    <source>
        <dbReference type="SAM" id="MobiDB-lite"/>
    </source>
</evidence>
<dbReference type="Gene3D" id="3.40.50.1820">
    <property type="entry name" value="alpha/beta hydrolase"/>
    <property type="match status" value="1"/>
</dbReference>
<proteinExistence type="inferred from homology"/>
<evidence type="ECO:0000313" key="7">
    <source>
        <dbReference type="EMBL" id="GAA54004.1"/>
    </source>
</evidence>
<dbReference type="InterPro" id="IPR019819">
    <property type="entry name" value="Carboxylesterase_B_CS"/>
</dbReference>
<keyword evidence="2 5" id="KW-0732">Signal</keyword>
<feature type="region of interest" description="Disordered" evidence="3">
    <location>
        <begin position="335"/>
        <end position="391"/>
    </location>
</feature>
<organism evidence="7 8">
    <name type="scientific">Clonorchis sinensis</name>
    <name type="common">Chinese liver fluke</name>
    <dbReference type="NCBI Taxonomy" id="79923"/>
    <lineage>
        <taxon>Eukaryota</taxon>
        <taxon>Metazoa</taxon>
        <taxon>Spiralia</taxon>
        <taxon>Lophotrochozoa</taxon>
        <taxon>Platyhelminthes</taxon>
        <taxon>Trematoda</taxon>
        <taxon>Digenea</taxon>
        <taxon>Opisthorchiida</taxon>
        <taxon>Opisthorchiata</taxon>
        <taxon>Opisthorchiidae</taxon>
        <taxon>Clonorchis</taxon>
    </lineage>
</organism>
<reference evidence="7" key="1">
    <citation type="journal article" date="2011" name="Genome Biol.">
        <title>The draft genome of the carcinogenic human liver fluke Clonorchis sinensis.</title>
        <authorList>
            <person name="Wang X."/>
            <person name="Chen W."/>
            <person name="Huang Y."/>
            <person name="Sun J."/>
            <person name="Men J."/>
            <person name="Liu H."/>
            <person name="Luo F."/>
            <person name="Guo L."/>
            <person name="Lv X."/>
            <person name="Deng C."/>
            <person name="Zhou C."/>
            <person name="Fan Y."/>
            <person name="Li X."/>
            <person name="Huang L."/>
            <person name="Hu Y."/>
            <person name="Liang C."/>
            <person name="Hu X."/>
            <person name="Xu J."/>
            <person name="Yu X."/>
        </authorList>
    </citation>
    <scope>NUCLEOTIDE SEQUENCE [LARGE SCALE GENOMIC DNA]</scope>
    <source>
        <strain evidence="7">Henan</strain>
    </source>
</reference>
<feature type="compositionally biased region" description="Polar residues" evidence="3">
    <location>
        <begin position="352"/>
        <end position="384"/>
    </location>
</feature>
<dbReference type="SUPFAM" id="SSF53474">
    <property type="entry name" value="alpha/beta-Hydrolases"/>
    <property type="match status" value="1"/>
</dbReference>
<feature type="compositionally biased region" description="Pro residues" evidence="3">
    <location>
        <begin position="1019"/>
        <end position="1028"/>
    </location>
</feature>
<dbReference type="InterPro" id="IPR002018">
    <property type="entry name" value="CarbesteraseB"/>
</dbReference>
<feature type="signal peptide" evidence="5">
    <location>
        <begin position="1"/>
        <end position="26"/>
    </location>
</feature>
<evidence type="ECO:0000256" key="2">
    <source>
        <dbReference type="ARBA" id="ARBA00022729"/>
    </source>
</evidence>
<name>G7YM23_CLOSI</name>
<feature type="compositionally biased region" description="Basic and acidic residues" evidence="3">
    <location>
        <begin position="991"/>
        <end position="1006"/>
    </location>
</feature>
<keyword evidence="4" id="KW-0812">Transmembrane</keyword>
<feature type="chain" id="PRO_5003506301" evidence="5">
    <location>
        <begin position="27"/>
        <end position="1103"/>
    </location>
</feature>
<dbReference type="PROSITE" id="PS00941">
    <property type="entry name" value="CARBOXYLESTERASE_B_2"/>
    <property type="match status" value="1"/>
</dbReference>
<feature type="compositionally biased region" description="Polar residues" evidence="3">
    <location>
        <begin position="955"/>
        <end position="965"/>
    </location>
</feature>
<evidence type="ECO:0000256" key="5">
    <source>
        <dbReference type="SAM" id="SignalP"/>
    </source>
</evidence>
<evidence type="ECO:0000259" key="6">
    <source>
        <dbReference type="Pfam" id="PF00135"/>
    </source>
</evidence>
<dbReference type="PANTHER" id="PTHR43903">
    <property type="entry name" value="NEUROLIGIN"/>
    <property type="match status" value="1"/>
</dbReference>
<keyword evidence="8" id="KW-1185">Reference proteome</keyword>
<reference key="2">
    <citation type="submission" date="2011-10" db="EMBL/GenBank/DDBJ databases">
        <title>The genome and transcriptome sequence of Clonorchis sinensis provide insights into the carcinogenic liver fluke.</title>
        <authorList>
            <person name="Wang X."/>
            <person name="Huang Y."/>
            <person name="Chen W."/>
            <person name="Liu H."/>
            <person name="Guo L."/>
            <person name="Chen Y."/>
            <person name="Luo F."/>
            <person name="Zhou W."/>
            <person name="Sun J."/>
            <person name="Mao Q."/>
            <person name="Liang P."/>
            <person name="Zhou C."/>
            <person name="Tian Y."/>
            <person name="Men J."/>
            <person name="Lv X."/>
            <person name="Huang L."/>
            <person name="Zhou J."/>
            <person name="Hu Y."/>
            <person name="Li R."/>
            <person name="Zhang F."/>
            <person name="Lei H."/>
            <person name="Li X."/>
            <person name="Hu X."/>
            <person name="Liang C."/>
            <person name="Xu J."/>
            <person name="Wu Z."/>
            <person name="Yu X."/>
        </authorList>
    </citation>
    <scope>NUCLEOTIDE SEQUENCE</scope>
    <source>
        <strain>Henan</strain>
    </source>
</reference>
<evidence type="ECO:0000256" key="4">
    <source>
        <dbReference type="SAM" id="Phobius"/>
    </source>
</evidence>
<dbReference type="AlphaFoldDB" id="G7YM23"/>
<dbReference type="Pfam" id="PF00135">
    <property type="entry name" value="COesterase"/>
    <property type="match status" value="2"/>
</dbReference>
<gene>
    <name evidence="7" type="ORF">CLF_111845</name>
</gene>